<dbReference type="AlphaFoldDB" id="A0A7U2R9L1"/>
<accession>A0A7U2R9L1</accession>
<sequence>MKTIIAQGLLKSIPYSEYRKRITELLLQNKSTGNEQSDDLLQYSKLNDTRMNRLDKTIRIEEKVLKSFNSLKKKYYWLVISESWCGDAAQLIPVFNKIANESESIELRLIFRDENEALMNLFLTNGSKSIPKIIILEKETMQLKGSWGPRPEGAVNLIKSYKEQYGIVDETAKTDLQLWYLHDKGLSTQNELATLMRDLEQLAN</sequence>
<dbReference type="Gene3D" id="3.40.30.10">
    <property type="entry name" value="Glutaredoxin"/>
    <property type="match status" value="1"/>
</dbReference>
<dbReference type="SUPFAM" id="SSF52833">
    <property type="entry name" value="Thioredoxin-like"/>
    <property type="match status" value="1"/>
</dbReference>
<evidence type="ECO:0000313" key="2">
    <source>
        <dbReference type="Proteomes" id="UP000596329"/>
    </source>
</evidence>
<reference evidence="1 2" key="1">
    <citation type="submission" date="2020-07" db="EMBL/GenBank/DDBJ databases">
        <title>Genomic characterization of Flavobacterium psychrophilum strains.</title>
        <authorList>
            <person name="Castillo D."/>
            <person name="Jorgensen J."/>
            <person name="Middelboe M."/>
        </authorList>
    </citation>
    <scope>NUCLEOTIDE SEQUENCE [LARGE SCALE GENOMIC DNA]</scope>
    <source>
        <strain evidence="1 2">FPS-R7</strain>
    </source>
</reference>
<organism evidence="1 2">
    <name type="scientific">Flavobacterium psychrophilum</name>
    <dbReference type="NCBI Taxonomy" id="96345"/>
    <lineage>
        <taxon>Bacteria</taxon>
        <taxon>Pseudomonadati</taxon>
        <taxon>Bacteroidota</taxon>
        <taxon>Flavobacteriia</taxon>
        <taxon>Flavobacteriales</taxon>
        <taxon>Flavobacteriaceae</taxon>
        <taxon>Flavobacterium</taxon>
    </lineage>
</organism>
<gene>
    <name evidence="1" type="ORF">H0H26_00375</name>
</gene>
<dbReference type="EMBL" id="CP059075">
    <property type="protein sequence ID" value="QRE04098.1"/>
    <property type="molecule type" value="Genomic_DNA"/>
</dbReference>
<dbReference type="Proteomes" id="UP000596329">
    <property type="component" value="Chromosome"/>
</dbReference>
<protein>
    <submittedName>
        <fullName evidence="1">Thioredoxin family protein</fullName>
    </submittedName>
</protein>
<proteinExistence type="predicted"/>
<name>A0A7U2R9L1_FLAPS</name>
<evidence type="ECO:0000313" key="1">
    <source>
        <dbReference type="EMBL" id="QRE04098.1"/>
    </source>
</evidence>
<dbReference type="InterPro" id="IPR036249">
    <property type="entry name" value="Thioredoxin-like_sf"/>
</dbReference>
<dbReference type="RefSeq" id="WP_038467029.1">
    <property type="nucleotide sequence ID" value="NZ_CBCRUG010000003.1"/>
</dbReference>
<dbReference type="Pfam" id="PF14595">
    <property type="entry name" value="Thioredoxin_9"/>
    <property type="match status" value="1"/>
</dbReference>